<reference evidence="1 2" key="1">
    <citation type="journal article" date="2014" name="Genome Biol. Evol.">
        <title>The secreted proteins of Achlya hypogyna and Thraustotheca clavata identify the ancestral oomycete secretome and reveal gene acquisitions by horizontal gene transfer.</title>
        <authorList>
            <person name="Misner I."/>
            <person name="Blouin N."/>
            <person name="Leonard G."/>
            <person name="Richards T.A."/>
            <person name="Lane C.E."/>
        </authorList>
    </citation>
    <scope>NUCLEOTIDE SEQUENCE [LARGE SCALE GENOMIC DNA]</scope>
    <source>
        <strain evidence="1 2">ATCC 48635</strain>
    </source>
</reference>
<evidence type="ECO:0000313" key="1">
    <source>
        <dbReference type="EMBL" id="OQR93881.1"/>
    </source>
</evidence>
<dbReference type="OrthoDB" id="10546999at2759"/>
<proteinExistence type="predicted"/>
<gene>
    <name evidence="1" type="ORF">ACHHYP_02108</name>
</gene>
<keyword evidence="2" id="KW-1185">Reference proteome</keyword>
<dbReference type="AlphaFoldDB" id="A0A1V9Z7F5"/>
<name>A0A1V9Z7F5_ACHHY</name>
<dbReference type="Proteomes" id="UP000243579">
    <property type="component" value="Unassembled WGS sequence"/>
</dbReference>
<protein>
    <submittedName>
        <fullName evidence="1">Uncharacterized protein</fullName>
    </submittedName>
</protein>
<organism evidence="1 2">
    <name type="scientific">Achlya hypogyna</name>
    <name type="common">Oomycete</name>
    <name type="synonym">Protoachlya hypogyna</name>
    <dbReference type="NCBI Taxonomy" id="1202772"/>
    <lineage>
        <taxon>Eukaryota</taxon>
        <taxon>Sar</taxon>
        <taxon>Stramenopiles</taxon>
        <taxon>Oomycota</taxon>
        <taxon>Saprolegniomycetes</taxon>
        <taxon>Saprolegniales</taxon>
        <taxon>Achlyaceae</taxon>
        <taxon>Achlya</taxon>
    </lineage>
</organism>
<sequence length="144" mass="17092">MVGAKERKRNIVERKLRDIGVNAGRYQSTFKTRHIKIHKCLRIVSQQPWESLFMRKSRHERRVKTSSWFYFSLAHLGTFTHSNATHLHTFNAQSGVKPKKKPIRMSLMHRFIAFHNGAFDDREGFKRFCAIRLQVDEHSNQKKN</sequence>
<dbReference type="EMBL" id="JNBR01000392">
    <property type="protein sequence ID" value="OQR93881.1"/>
    <property type="molecule type" value="Genomic_DNA"/>
</dbReference>
<comment type="caution">
    <text evidence="1">The sequence shown here is derived from an EMBL/GenBank/DDBJ whole genome shotgun (WGS) entry which is preliminary data.</text>
</comment>
<accession>A0A1V9Z7F5</accession>
<evidence type="ECO:0000313" key="2">
    <source>
        <dbReference type="Proteomes" id="UP000243579"/>
    </source>
</evidence>